<accession>A0A9D1L3N7</accession>
<reference evidence="2" key="1">
    <citation type="submission" date="2020-10" db="EMBL/GenBank/DDBJ databases">
        <authorList>
            <person name="Gilroy R."/>
        </authorList>
    </citation>
    <scope>NUCLEOTIDE SEQUENCE</scope>
    <source>
        <strain evidence="2">CHK197-8231</strain>
    </source>
</reference>
<feature type="transmembrane region" description="Helical" evidence="1">
    <location>
        <begin position="12"/>
        <end position="31"/>
    </location>
</feature>
<evidence type="ECO:0000313" key="3">
    <source>
        <dbReference type="Proteomes" id="UP000824087"/>
    </source>
</evidence>
<comment type="caution">
    <text evidence="2">The sequence shown here is derived from an EMBL/GenBank/DDBJ whole genome shotgun (WGS) entry which is preliminary data.</text>
</comment>
<feature type="transmembrane region" description="Helical" evidence="1">
    <location>
        <begin position="43"/>
        <end position="68"/>
    </location>
</feature>
<name>A0A9D1L3N7_9BACT</name>
<reference evidence="2" key="2">
    <citation type="journal article" date="2021" name="PeerJ">
        <title>Extensive microbial diversity within the chicken gut microbiome revealed by metagenomics and culture.</title>
        <authorList>
            <person name="Gilroy R."/>
            <person name="Ravi A."/>
            <person name="Getino M."/>
            <person name="Pursley I."/>
            <person name="Horton D.L."/>
            <person name="Alikhan N.F."/>
            <person name="Baker D."/>
            <person name="Gharbi K."/>
            <person name="Hall N."/>
            <person name="Watson M."/>
            <person name="Adriaenssens E.M."/>
            <person name="Foster-Nyarko E."/>
            <person name="Jarju S."/>
            <person name="Secka A."/>
            <person name="Antonio M."/>
            <person name="Oren A."/>
            <person name="Chaudhuri R.R."/>
            <person name="La Ragione R."/>
            <person name="Hildebrand F."/>
            <person name="Pallen M.J."/>
        </authorList>
    </citation>
    <scope>NUCLEOTIDE SEQUENCE</scope>
    <source>
        <strain evidence="2">CHK197-8231</strain>
    </source>
</reference>
<sequence length="128" mass="15017">MDLLKKDYWWVWLILMFITQGLAIFALAASLHAYDKNAWYANWVYWVIGIICCLFPAMVMLTVLMFQLTVVIADRLEVPGREIYTSPYTWILCLVVPILGWTLLIVMELYLAIEILVQLYRGKGEQYM</sequence>
<protein>
    <submittedName>
        <fullName evidence="2">Uncharacterized protein</fullName>
    </submittedName>
</protein>
<evidence type="ECO:0000313" key="2">
    <source>
        <dbReference type="EMBL" id="HIU22192.1"/>
    </source>
</evidence>
<proteinExistence type="predicted"/>
<evidence type="ECO:0000256" key="1">
    <source>
        <dbReference type="SAM" id="Phobius"/>
    </source>
</evidence>
<gene>
    <name evidence="2" type="ORF">IAD49_01285</name>
</gene>
<keyword evidence="1" id="KW-0812">Transmembrane</keyword>
<dbReference type="AlphaFoldDB" id="A0A9D1L3N7"/>
<dbReference type="EMBL" id="DVML01000008">
    <property type="protein sequence ID" value="HIU22192.1"/>
    <property type="molecule type" value="Genomic_DNA"/>
</dbReference>
<dbReference type="Proteomes" id="UP000824087">
    <property type="component" value="Unassembled WGS sequence"/>
</dbReference>
<keyword evidence="1" id="KW-0472">Membrane</keyword>
<keyword evidence="1" id="KW-1133">Transmembrane helix</keyword>
<organism evidence="2 3">
    <name type="scientific">Candidatus Fimihabitans intestinipullorum</name>
    <dbReference type="NCBI Taxonomy" id="2840820"/>
    <lineage>
        <taxon>Bacteria</taxon>
        <taxon>Bacillati</taxon>
        <taxon>Mycoplasmatota</taxon>
        <taxon>Mycoplasmatota incertae sedis</taxon>
        <taxon>Candidatus Fimihabitans</taxon>
    </lineage>
</organism>
<feature type="transmembrane region" description="Helical" evidence="1">
    <location>
        <begin position="88"/>
        <end position="113"/>
    </location>
</feature>